<organism evidence="1 2">
    <name type="scientific">Lacrimispora saccharolytica (strain ATCC 35040 / DSM 2544 / NRCC 2533 / WM1)</name>
    <name type="common">Clostridium saccharolyticum</name>
    <dbReference type="NCBI Taxonomy" id="610130"/>
    <lineage>
        <taxon>Bacteria</taxon>
        <taxon>Bacillati</taxon>
        <taxon>Bacillota</taxon>
        <taxon>Clostridia</taxon>
        <taxon>Lachnospirales</taxon>
        <taxon>Lachnospiraceae</taxon>
        <taxon>Lacrimispora</taxon>
    </lineage>
</organism>
<keyword evidence="2" id="KW-1185">Reference proteome</keyword>
<accession>D9R6I8</accession>
<sequence>MRSEGVWIKTVDSKGTRKELIGAGDLDPALFLFSEKLQIES</sequence>
<protein>
    <submittedName>
        <fullName evidence="1">Uncharacterized protein</fullName>
    </submittedName>
</protein>
<reference evidence="1" key="1">
    <citation type="submission" date="2010-07" db="EMBL/GenBank/DDBJ databases">
        <title>Complete sequence of Clostridium saccharolyticum WM1.</title>
        <authorList>
            <consortium name="US DOE Joint Genome Institute"/>
            <person name="Lucas S."/>
            <person name="Copeland A."/>
            <person name="Lapidus A."/>
            <person name="Cheng J.-F."/>
            <person name="Bruce D."/>
            <person name="Goodwin L."/>
            <person name="Pitluck S."/>
            <person name="Chertkov O."/>
            <person name="Detter J.C."/>
            <person name="Han C."/>
            <person name="Tapia R."/>
            <person name="Land M."/>
            <person name="Hauser L."/>
            <person name="Chang Y.-J."/>
            <person name="Jeffries C."/>
            <person name="Kyrpides N."/>
            <person name="Ivanova N."/>
            <person name="Mikhailova N."/>
            <person name="Mouttaki H."/>
            <person name="Lin L."/>
            <person name="Zhou J."/>
            <person name="Hemme C.L."/>
            <person name="Woyke T."/>
        </authorList>
    </citation>
    <scope>NUCLEOTIDE SEQUENCE [LARGE SCALE GENOMIC DNA]</scope>
    <source>
        <strain evidence="1">WM1</strain>
    </source>
</reference>
<dbReference type="HOGENOM" id="CLU_3268369_0_0_9"/>
<evidence type="ECO:0000313" key="2">
    <source>
        <dbReference type="Proteomes" id="UP000001662"/>
    </source>
</evidence>
<dbReference type="KEGG" id="csh:Closa_2857"/>
<dbReference type="PaxDb" id="610130-Closa_2857"/>
<evidence type="ECO:0000313" key="1">
    <source>
        <dbReference type="EMBL" id="ADL05398.1"/>
    </source>
</evidence>
<gene>
    <name evidence="1" type="ordered locus">Closa_2857</name>
</gene>
<dbReference type="EMBL" id="CP002109">
    <property type="protein sequence ID" value="ADL05398.1"/>
    <property type="molecule type" value="Genomic_DNA"/>
</dbReference>
<dbReference type="AlphaFoldDB" id="D9R6I8"/>
<name>D9R6I8_LACSW</name>
<dbReference type="Proteomes" id="UP000001662">
    <property type="component" value="Chromosome"/>
</dbReference>
<proteinExistence type="predicted"/>